<protein>
    <submittedName>
        <fullName evidence="1">Uncharacterized protein</fullName>
    </submittedName>
</protein>
<dbReference type="VEuPathDB" id="FungiDB:VP01_831g5"/>
<comment type="caution">
    <text evidence="1">The sequence shown here is derived from an EMBL/GenBank/DDBJ whole genome shotgun (WGS) entry which is preliminary data.</text>
</comment>
<dbReference type="AlphaFoldDB" id="A0A0L6U9N2"/>
<dbReference type="EMBL" id="LAVV01013849">
    <property type="protein sequence ID" value="KNZ45264.1"/>
    <property type="molecule type" value="Genomic_DNA"/>
</dbReference>
<reference evidence="1 2" key="1">
    <citation type="submission" date="2015-08" db="EMBL/GenBank/DDBJ databases">
        <title>Next Generation Sequencing and Analysis of the Genome of Puccinia sorghi L Schw, the Causal Agent of Maize Common Rust.</title>
        <authorList>
            <person name="Rochi L."/>
            <person name="Burguener G."/>
            <person name="Darino M."/>
            <person name="Turjanski A."/>
            <person name="Kreff E."/>
            <person name="Dieguez M.J."/>
            <person name="Sacco F."/>
        </authorList>
    </citation>
    <scope>NUCLEOTIDE SEQUENCE [LARGE SCALE GENOMIC DNA]</scope>
    <source>
        <strain evidence="1 2">RO10H11247</strain>
    </source>
</reference>
<organism evidence="1 2">
    <name type="scientific">Puccinia sorghi</name>
    <dbReference type="NCBI Taxonomy" id="27349"/>
    <lineage>
        <taxon>Eukaryota</taxon>
        <taxon>Fungi</taxon>
        <taxon>Dikarya</taxon>
        <taxon>Basidiomycota</taxon>
        <taxon>Pucciniomycotina</taxon>
        <taxon>Pucciniomycetes</taxon>
        <taxon>Pucciniales</taxon>
        <taxon>Pucciniaceae</taxon>
        <taxon>Puccinia</taxon>
    </lineage>
</organism>
<keyword evidence="2" id="KW-1185">Reference proteome</keyword>
<dbReference type="OrthoDB" id="1715602at2759"/>
<sequence length="153" mass="17494">FLLSAWACQYTSHILKPSAGQMIEKPRKYLVLTLKNGSNMLHDNQPAHQAESSFIIQVRCTSKNKFKKKIILSSIKANIFGKATVNEKPATNVLTYWCQHKKIYPSLLFRGKSYLGISETSAPSKQVFPLSKKTIWTQHHSLRLTSIMRIWCV</sequence>
<dbReference type="Proteomes" id="UP000037035">
    <property type="component" value="Unassembled WGS sequence"/>
</dbReference>
<proteinExistence type="predicted"/>
<evidence type="ECO:0000313" key="2">
    <source>
        <dbReference type="Proteomes" id="UP000037035"/>
    </source>
</evidence>
<name>A0A0L6U9N2_9BASI</name>
<evidence type="ECO:0000313" key="1">
    <source>
        <dbReference type="EMBL" id="KNZ45264.1"/>
    </source>
</evidence>
<feature type="non-terminal residue" evidence="1">
    <location>
        <position position="1"/>
    </location>
</feature>
<accession>A0A0L6U9N2</accession>
<gene>
    <name evidence="1" type="ORF">VP01_831g5</name>
</gene>
<dbReference type="STRING" id="27349.A0A0L6U9N2"/>